<sequence length="197" mass="21646">MSRATPMPPDERRATLIAVTHRLILDHGHDVTTRQVAEAAGVAEGTVFRVFPTRDDLIVATITDTLSGPRLATLLADLPEAHTLDDTVEGCIVAIADYARTNMQLLKHPGTFQDPSPRDTTACTPWQTWRDRIADLKAWIRRRLTPFGTELVPTPAEFAHIVLTLALGHAHSDHGPDQPSPAMLTRLALDGARRKES</sequence>
<dbReference type="OrthoDB" id="3539650at2"/>
<organism evidence="6 7">
    <name type="scientific">Arachnia propionica</name>
    <dbReference type="NCBI Taxonomy" id="1750"/>
    <lineage>
        <taxon>Bacteria</taxon>
        <taxon>Bacillati</taxon>
        <taxon>Actinomycetota</taxon>
        <taxon>Actinomycetes</taxon>
        <taxon>Propionibacteriales</taxon>
        <taxon>Propionibacteriaceae</taxon>
        <taxon>Arachnia</taxon>
    </lineage>
</organism>
<comment type="caution">
    <text evidence="6">The sequence shown here is derived from an EMBL/GenBank/DDBJ whole genome shotgun (WGS) entry which is preliminary data.</text>
</comment>
<dbReference type="PRINTS" id="PR00455">
    <property type="entry name" value="HTHTETR"/>
</dbReference>
<name>A0A3P1T2R6_9ACTN</name>
<accession>A0A3P1T2R6</accession>
<dbReference type="InterPro" id="IPR001647">
    <property type="entry name" value="HTH_TetR"/>
</dbReference>
<dbReference type="GO" id="GO:0003700">
    <property type="term" value="F:DNA-binding transcription factor activity"/>
    <property type="evidence" value="ECO:0007669"/>
    <property type="project" value="TreeGrafter"/>
</dbReference>
<dbReference type="PANTHER" id="PTHR30055">
    <property type="entry name" value="HTH-TYPE TRANSCRIPTIONAL REGULATOR RUTR"/>
    <property type="match status" value="1"/>
</dbReference>
<dbReference type="InterPro" id="IPR009057">
    <property type="entry name" value="Homeodomain-like_sf"/>
</dbReference>
<keyword evidence="3" id="KW-0804">Transcription</keyword>
<dbReference type="Proteomes" id="UP000280819">
    <property type="component" value="Unassembled WGS sequence"/>
</dbReference>
<feature type="domain" description="HTH tetR-type" evidence="5">
    <location>
        <begin position="10"/>
        <end position="69"/>
    </location>
</feature>
<dbReference type="Gene3D" id="1.10.357.10">
    <property type="entry name" value="Tetracycline Repressor, domain 2"/>
    <property type="match status" value="1"/>
</dbReference>
<gene>
    <name evidence="6" type="ORF">EII34_13325</name>
</gene>
<dbReference type="GO" id="GO:0000976">
    <property type="term" value="F:transcription cis-regulatory region binding"/>
    <property type="evidence" value="ECO:0007669"/>
    <property type="project" value="TreeGrafter"/>
</dbReference>
<dbReference type="RefSeq" id="WP_148092634.1">
    <property type="nucleotide sequence ID" value="NZ_RQZG01000018.1"/>
</dbReference>
<dbReference type="PANTHER" id="PTHR30055:SF234">
    <property type="entry name" value="HTH-TYPE TRANSCRIPTIONAL REGULATOR BETI"/>
    <property type="match status" value="1"/>
</dbReference>
<dbReference type="AlphaFoldDB" id="A0A3P1T2R6"/>
<evidence type="ECO:0000259" key="5">
    <source>
        <dbReference type="PROSITE" id="PS50977"/>
    </source>
</evidence>
<evidence type="ECO:0000313" key="6">
    <source>
        <dbReference type="EMBL" id="RRD03568.1"/>
    </source>
</evidence>
<dbReference type="SUPFAM" id="SSF46689">
    <property type="entry name" value="Homeodomain-like"/>
    <property type="match status" value="1"/>
</dbReference>
<evidence type="ECO:0000256" key="3">
    <source>
        <dbReference type="ARBA" id="ARBA00023163"/>
    </source>
</evidence>
<protein>
    <submittedName>
        <fullName evidence="6">TetR/AcrR family transcriptional regulator</fullName>
    </submittedName>
</protein>
<dbReference type="PROSITE" id="PS50977">
    <property type="entry name" value="HTH_TETR_2"/>
    <property type="match status" value="1"/>
</dbReference>
<keyword evidence="1" id="KW-0805">Transcription regulation</keyword>
<evidence type="ECO:0000313" key="7">
    <source>
        <dbReference type="Proteomes" id="UP000280819"/>
    </source>
</evidence>
<evidence type="ECO:0000256" key="1">
    <source>
        <dbReference type="ARBA" id="ARBA00023015"/>
    </source>
</evidence>
<feature type="DNA-binding region" description="H-T-H motif" evidence="4">
    <location>
        <begin position="32"/>
        <end position="51"/>
    </location>
</feature>
<dbReference type="EMBL" id="RQZG01000018">
    <property type="protein sequence ID" value="RRD03568.1"/>
    <property type="molecule type" value="Genomic_DNA"/>
</dbReference>
<evidence type="ECO:0000256" key="2">
    <source>
        <dbReference type="ARBA" id="ARBA00023125"/>
    </source>
</evidence>
<keyword evidence="2 4" id="KW-0238">DNA-binding</keyword>
<evidence type="ECO:0000256" key="4">
    <source>
        <dbReference type="PROSITE-ProRule" id="PRU00335"/>
    </source>
</evidence>
<proteinExistence type="predicted"/>
<reference evidence="6 7" key="1">
    <citation type="submission" date="2018-11" db="EMBL/GenBank/DDBJ databases">
        <title>Genomes From Bacteria Associated with the Canine Oral Cavity: a Test Case for Automated Genome-Based Taxonomic Assignment.</title>
        <authorList>
            <person name="Coil D.A."/>
            <person name="Jospin G."/>
            <person name="Darling A.E."/>
            <person name="Wallis C."/>
            <person name="Davis I.J."/>
            <person name="Harris S."/>
            <person name="Eisen J.A."/>
            <person name="Holcombe L.J."/>
            <person name="O'Flynn C."/>
        </authorList>
    </citation>
    <scope>NUCLEOTIDE SEQUENCE [LARGE SCALE GENOMIC DNA]</scope>
    <source>
        <strain evidence="6 7">OH887_COT-365</strain>
    </source>
</reference>
<dbReference type="InterPro" id="IPR050109">
    <property type="entry name" value="HTH-type_TetR-like_transc_reg"/>
</dbReference>
<dbReference type="Pfam" id="PF00440">
    <property type="entry name" value="TetR_N"/>
    <property type="match status" value="1"/>
</dbReference>